<dbReference type="InterPro" id="IPR008581">
    <property type="entry name" value="DUF863_pln"/>
</dbReference>
<reference evidence="2 3" key="1">
    <citation type="submission" date="2024-05" db="EMBL/GenBank/DDBJ databases">
        <title>Haplotype-resolved chromosome-level genome assembly of Huyou (Citrus changshanensis).</title>
        <authorList>
            <person name="Miao C."/>
            <person name="Chen W."/>
            <person name="Wu Y."/>
            <person name="Wang L."/>
            <person name="Zhao S."/>
            <person name="Grierson D."/>
            <person name="Xu C."/>
            <person name="Chen K."/>
        </authorList>
    </citation>
    <scope>NUCLEOTIDE SEQUENCE [LARGE SCALE GENOMIC DNA]</scope>
    <source>
        <strain evidence="2">01-14</strain>
        <tissue evidence="2">Leaf</tissue>
    </source>
</reference>
<comment type="caution">
    <text evidence="2">The sequence shown here is derived from an EMBL/GenBank/DDBJ whole genome shotgun (WGS) entry which is preliminary data.</text>
</comment>
<evidence type="ECO:0000313" key="3">
    <source>
        <dbReference type="Proteomes" id="UP001428341"/>
    </source>
</evidence>
<sequence length="92" mass="10271">MQLREAKKTPKGPGKEREAAGFQKDILPTLASLLRHEVQRQRAVVSPPSPTPATIACSLLVQQLIYIKVVAMDDQSLKGWGKTTRRPRILVR</sequence>
<evidence type="ECO:0000256" key="1">
    <source>
        <dbReference type="SAM" id="MobiDB-lite"/>
    </source>
</evidence>
<feature type="compositionally biased region" description="Basic and acidic residues" evidence="1">
    <location>
        <begin position="1"/>
        <end position="19"/>
    </location>
</feature>
<name>A0AAP0M2G7_9ROSI</name>
<proteinExistence type="predicted"/>
<dbReference type="AlphaFoldDB" id="A0AAP0M2G7"/>
<feature type="region of interest" description="Disordered" evidence="1">
    <location>
        <begin position="1"/>
        <end position="23"/>
    </location>
</feature>
<keyword evidence="3" id="KW-1185">Reference proteome</keyword>
<protein>
    <submittedName>
        <fullName evidence="2">Uncharacterized protein</fullName>
    </submittedName>
</protein>
<dbReference type="Proteomes" id="UP001428341">
    <property type="component" value="Unassembled WGS sequence"/>
</dbReference>
<evidence type="ECO:0000313" key="2">
    <source>
        <dbReference type="EMBL" id="KAK9192379.1"/>
    </source>
</evidence>
<organism evidence="2 3">
    <name type="scientific">Citrus x changshan-huyou</name>
    <dbReference type="NCBI Taxonomy" id="2935761"/>
    <lineage>
        <taxon>Eukaryota</taxon>
        <taxon>Viridiplantae</taxon>
        <taxon>Streptophyta</taxon>
        <taxon>Embryophyta</taxon>
        <taxon>Tracheophyta</taxon>
        <taxon>Spermatophyta</taxon>
        <taxon>Magnoliopsida</taxon>
        <taxon>eudicotyledons</taxon>
        <taxon>Gunneridae</taxon>
        <taxon>Pentapetalae</taxon>
        <taxon>rosids</taxon>
        <taxon>malvids</taxon>
        <taxon>Sapindales</taxon>
        <taxon>Rutaceae</taxon>
        <taxon>Aurantioideae</taxon>
        <taxon>Citrus</taxon>
    </lineage>
</organism>
<accession>A0AAP0M2G7</accession>
<dbReference type="Pfam" id="PF05904">
    <property type="entry name" value="DUF863"/>
    <property type="match status" value="1"/>
</dbReference>
<gene>
    <name evidence="2" type="ORF">WN944_003069</name>
</gene>
<dbReference type="EMBL" id="JBCGBO010000006">
    <property type="protein sequence ID" value="KAK9192379.1"/>
    <property type="molecule type" value="Genomic_DNA"/>
</dbReference>